<reference evidence="1" key="1">
    <citation type="submission" date="2017-07" db="EMBL/GenBank/DDBJ databases">
        <title>Taro Niue Genome Assembly and Annotation.</title>
        <authorList>
            <person name="Atibalentja N."/>
            <person name="Keating K."/>
            <person name="Fields C.J."/>
        </authorList>
    </citation>
    <scope>NUCLEOTIDE SEQUENCE</scope>
    <source>
        <strain evidence="1">Niue_2</strain>
        <tissue evidence="1">Leaf</tissue>
    </source>
</reference>
<keyword evidence="2" id="KW-1185">Reference proteome</keyword>
<evidence type="ECO:0000313" key="1">
    <source>
        <dbReference type="EMBL" id="MQL70433.1"/>
    </source>
</evidence>
<gene>
    <name evidence="1" type="ORF">Taro_002770</name>
</gene>
<evidence type="ECO:0000313" key="2">
    <source>
        <dbReference type="Proteomes" id="UP000652761"/>
    </source>
</evidence>
<sequence length="120" mass="12758">MERGRSSGDLGHVKLATASRAMRLSELVGSGSGSGQWSWGMAIQGVQSPGARYPGGPQQQGFDIHGFAERLGLAGVWEGSRTFTESRFRIECESAGKSVSTQPEVVSTLVTLPREPILPV</sequence>
<dbReference type="AlphaFoldDB" id="A0A843TLS7"/>
<proteinExistence type="predicted"/>
<name>A0A843TLS7_COLES</name>
<protein>
    <submittedName>
        <fullName evidence="1">Uncharacterized protein</fullName>
    </submittedName>
</protein>
<comment type="caution">
    <text evidence="1">The sequence shown here is derived from an EMBL/GenBank/DDBJ whole genome shotgun (WGS) entry which is preliminary data.</text>
</comment>
<organism evidence="1 2">
    <name type="scientific">Colocasia esculenta</name>
    <name type="common">Wild taro</name>
    <name type="synonym">Arum esculentum</name>
    <dbReference type="NCBI Taxonomy" id="4460"/>
    <lineage>
        <taxon>Eukaryota</taxon>
        <taxon>Viridiplantae</taxon>
        <taxon>Streptophyta</taxon>
        <taxon>Embryophyta</taxon>
        <taxon>Tracheophyta</taxon>
        <taxon>Spermatophyta</taxon>
        <taxon>Magnoliopsida</taxon>
        <taxon>Liliopsida</taxon>
        <taxon>Araceae</taxon>
        <taxon>Aroideae</taxon>
        <taxon>Colocasieae</taxon>
        <taxon>Colocasia</taxon>
    </lineage>
</organism>
<dbReference type="EMBL" id="NMUH01000068">
    <property type="protein sequence ID" value="MQL70433.1"/>
    <property type="molecule type" value="Genomic_DNA"/>
</dbReference>
<accession>A0A843TLS7</accession>
<dbReference type="Proteomes" id="UP000652761">
    <property type="component" value="Unassembled WGS sequence"/>
</dbReference>